<keyword evidence="4" id="KW-0653">Protein transport</keyword>
<dbReference type="Pfam" id="PF08767">
    <property type="entry name" value="CRM1_C"/>
    <property type="match status" value="1"/>
</dbReference>
<accession>A0A0S4TCY9</accession>
<name>A0A0S4TCY9_CRYHO</name>
<dbReference type="SUPFAM" id="SSF48371">
    <property type="entry name" value="ARM repeat"/>
    <property type="match status" value="2"/>
</dbReference>
<dbReference type="Pfam" id="PF18787">
    <property type="entry name" value="CRM1_repeat_3"/>
    <property type="match status" value="1"/>
</dbReference>
<dbReference type="InterPro" id="IPR016024">
    <property type="entry name" value="ARM-type_fold"/>
</dbReference>
<evidence type="ECO:0000256" key="6">
    <source>
        <dbReference type="SAM" id="MobiDB-lite"/>
    </source>
</evidence>
<reference evidence="8" key="1">
    <citation type="submission" date="2015-08" db="EMBL/GenBank/DDBJ databases">
        <authorList>
            <person name="Babu N.S."/>
            <person name="Beckwith C.J."/>
            <person name="Beseler K.G."/>
            <person name="Brison A."/>
            <person name="Carone J.V."/>
            <person name="Caskin T.P."/>
            <person name="Diamond M."/>
            <person name="Durham M.E."/>
            <person name="Foxe J.M."/>
            <person name="Go M."/>
            <person name="Henderson B.A."/>
            <person name="Jones I.B."/>
            <person name="McGettigan J.A."/>
            <person name="Micheletti S.J."/>
            <person name="Nasrallah M.E."/>
            <person name="Ortiz D."/>
            <person name="Piller C.R."/>
            <person name="Privatt S.R."/>
            <person name="Schneider S.L."/>
            <person name="Sharp S."/>
            <person name="Smith T.C."/>
            <person name="Stanton J.D."/>
            <person name="Ullery H.E."/>
            <person name="Wilson R.J."/>
            <person name="Serrano M.G."/>
            <person name="Buck G."/>
            <person name="Lee V."/>
            <person name="Wang Y."/>
            <person name="Carvalho R."/>
            <person name="Voegtly L."/>
            <person name="Shi R."/>
            <person name="Duckworth R."/>
            <person name="Johnson A."/>
            <person name="Loviza R."/>
            <person name="Walstead R."/>
            <person name="Shah Z."/>
            <person name="Kiflezghi M."/>
            <person name="Wade K."/>
            <person name="Ball S.L."/>
            <person name="Bradley K.W."/>
            <person name="Asai D.J."/>
            <person name="Bowman C.A."/>
            <person name="Russell D.A."/>
            <person name="Pope W.H."/>
            <person name="Jacobs-Sera D."/>
            <person name="Hendrix R.W."/>
            <person name="Hatfull G.F."/>
        </authorList>
    </citation>
    <scope>NUCLEOTIDE SEQUENCE [LARGE SCALE GENOMIC DNA]</scope>
</reference>
<dbReference type="Pfam" id="PF18777">
    <property type="entry name" value="CRM1_repeat"/>
    <property type="match status" value="1"/>
</dbReference>
<organism evidence="8">
    <name type="scientific">Cryptosporidium hominis</name>
    <dbReference type="NCBI Taxonomy" id="237895"/>
    <lineage>
        <taxon>Eukaryota</taxon>
        <taxon>Sar</taxon>
        <taxon>Alveolata</taxon>
        <taxon>Apicomplexa</taxon>
        <taxon>Conoidasida</taxon>
        <taxon>Coccidia</taxon>
        <taxon>Eucoccidiorida</taxon>
        <taxon>Eimeriorina</taxon>
        <taxon>Cryptosporidiidae</taxon>
        <taxon>Cryptosporidium</taxon>
    </lineage>
</organism>
<dbReference type="InterPro" id="IPR041235">
    <property type="entry name" value="Exp1_repeat_2"/>
</dbReference>
<dbReference type="InterPro" id="IPR040485">
    <property type="entry name" value="XPO1_repeat_3"/>
</dbReference>
<comment type="subcellular location">
    <subcellularLocation>
        <location evidence="1">Nucleus</location>
    </subcellularLocation>
</comment>
<dbReference type="VEuPathDB" id="CryptoDB:ChTU502y2012_401g0150"/>
<dbReference type="GO" id="GO:0006611">
    <property type="term" value="P:protein export from nucleus"/>
    <property type="evidence" value="ECO:0007669"/>
    <property type="project" value="InterPro"/>
</dbReference>
<dbReference type="GO" id="GO:0000055">
    <property type="term" value="P:ribosomal large subunit export from nucleus"/>
    <property type="evidence" value="ECO:0007669"/>
    <property type="project" value="TreeGrafter"/>
</dbReference>
<dbReference type="SMART" id="SM00913">
    <property type="entry name" value="IBN_N"/>
    <property type="match status" value="1"/>
</dbReference>
<dbReference type="Proteomes" id="UP000199752">
    <property type="component" value="Chromosome 3"/>
</dbReference>
<evidence type="ECO:0000256" key="5">
    <source>
        <dbReference type="ARBA" id="ARBA00023242"/>
    </source>
</evidence>
<dbReference type="PANTHER" id="PTHR11223:SF2">
    <property type="entry name" value="EXPORTIN-1"/>
    <property type="match status" value="1"/>
</dbReference>
<gene>
    <name evidence="8" type="ORF">CHUDEA3_3060</name>
</gene>
<dbReference type="Pfam" id="PF08389">
    <property type="entry name" value="Xpo1"/>
    <property type="match status" value="1"/>
</dbReference>
<protein>
    <recommendedName>
        <fullName evidence="7">Importin N-terminal domain-containing protein</fullName>
    </recommendedName>
</protein>
<dbReference type="SMART" id="SM01102">
    <property type="entry name" value="CRM1_C"/>
    <property type="match status" value="1"/>
</dbReference>
<dbReference type="Gene3D" id="1.25.10.10">
    <property type="entry name" value="Leucine-rich Repeat Variant"/>
    <property type="match status" value="1"/>
</dbReference>
<dbReference type="PANTHER" id="PTHR11223">
    <property type="entry name" value="EXPORTIN 1/5"/>
    <property type="match status" value="1"/>
</dbReference>
<feature type="domain" description="Importin N-terminal" evidence="7">
    <location>
        <begin position="39"/>
        <end position="105"/>
    </location>
</feature>
<dbReference type="GO" id="GO:0005737">
    <property type="term" value="C:cytoplasm"/>
    <property type="evidence" value="ECO:0007669"/>
    <property type="project" value="TreeGrafter"/>
</dbReference>
<dbReference type="OrthoDB" id="27218at2759"/>
<dbReference type="GO" id="GO:0000056">
    <property type="term" value="P:ribosomal small subunit export from nucleus"/>
    <property type="evidence" value="ECO:0007669"/>
    <property type="project" value="TreeGrafter"/>
</dbReference>
<sequence>MDISLLLDLSQPYDLQKVEMLDELVGVMYGLRPGDRIIADKILSELKQKTDSWRIVGNILQLSSDYNTKFFALSILEKCIQFQWKILPFDQKTGIKQYITELCIELCQDEKILNENKHFLNKTNETLIMIVKQEWPDNWENFITEICNAAKTNQYICENTMKLLRLLSEEVFDFGEDQMVSKKVEKLMDILNQQFPQILSLILFVLTSYLENPQNIKVNLVVSSLQCLCHYLKWIPLNYILECDLRPQLPHSIASNGNNSIIYNLLQFLLDHFWGNPSFRLESIKCLTEISPLKFDENTKDSNGSFNKQIEDQMVQIWLSIVNRIKEVPNEYAQYDSMPNVSTSTRLYYERYFNYVALLLSSFIKTHRLTICEKYPETIQGMDFALERMVNISYIQNDEIFKVCVDFWLHFTQQLVYDVLDNSKKKSNDTSMMNSQTKSSPLFLLKNDTFVNIDNSDPHRQENPFNNPEEYSSRLVHYQSLLCDVRKMVICRMAKPQEVYIAIDPETGEVTRENIPDTDEISLYKSLREILIYLSNLGQNYMEKIILQLLQEEFDVVCINCGVICTCNSSSGNQWNPIKLNRLCWAVGSISGSLSKNIERRLIIEVIKSLLMLCERKRGKANKAAVASCVMYVVGQYPRFLRDHWKFLQTVINKLFEFMHETFPGVKDMACEAFLKIATKCRKSMSSNNFIDGNNRGSSNQMLSEIIDGGSQEIKFLKYMIGYSHELKQHLDDKQILILIQGISLTISSLKDVDEQYLYVTELLLIFDSLYWKDIISRLVELRSNPDNRGIINELCSMECSQKLIIIVRIMETIASSCGVGFARVLIERSSFLIELYKLYSNFIAGEVQRKGVVIISHAHIKQLRISKKEIIKLINSFISFIAPRKKLKLSENKNLSGYITDIQSILYHNITGTEMLQYIIHPIIIPVLEDYHACISEIKESQVLILSSTIIVRLNDIVKANNDLFNAIIYHLFECTLSMIKDNFHAYPDHREFFYSFLADCNEFCFLQLFNLPGNILTLYIESIIWAIRHEQPNMAEKGLIVLYNFLINLINHNGSKDNGIQSSCAQNNTLFQFCHAFYLSIIREIFCVLTDTLHTSGFQYQTMVLYELIKISEFSLFEGNQGNKQTNIASNSSLICDSCQGTTCKISKVGVMEYIADLLIKSFITVQKEQVEVFVLELFNSVHSKTISDFQRLVHDFLIQIKEFTNEESKQMFEIEKSIALKRAIEIENSKQWMIPGLINQEIGLNSNSGEGDDDDIEDDDEDE</sequence>
<proteinExistence type="inferred from homology"/>
<evidence type="ECO:0000256" key="3">
    <source>
        <dbReference type="ARBA" id="ARBA00022448"/>
    </source>
</evidence>
<dbReference type="InterPro" id="IPR013598">
    <property type="entry name" value="Exportin-1/Importin-b-like"/>
</dbReference>
<dbReference type="EMBL" id="LN877949">
    <property type="protein sequence ID" value="CUV05242.1"/>
    <property type="molecule type" value="Genomic_DNA"/>
</dbReference>
<feature type="region of interest" description="Disordered" evidence="6">
    <location>
        <begin position="1246"/>
        <end position="1266"/>
    </location>
</feature>
<evidence type="ECO:0000313" key="8">
    <source>
        <dbReference type="EMBL" id="CUV05242.1"/>
    </source>
</evidence>
<dbReference type="InterPro" id="IPR014877">
    <property type="entry name" value="XPO1_C_dom"/>
</dbReference>
<comment type="similarity">
    <text evidence="2">Belongs to the exportin family.</text>
</comment>
<dbReference type="InterPro" id="IPR001494">
    <property type="entry name" value="Importin-beta_N"/>
</dbReference>
<dbReference type="PROSITE" id="PS50166">
    <property type="entry name" value="IMPORTIN_B_NT"/>
    <property type="match status" value="1"/>
</dbReference>
<dbReference type="GO" id="GO:0031267">
    <property type="term" value="F:small GTPase binding"/>
    <property type="evidence" value="ECO:0007669"/>
    <property type="project" value="InterPro"/>
</dbReference>
<feature type="compositionally biased region" description="Acidic residues" evidence="6">
    <location>
        <begin position="1253"/>
        <end position="1266"/>
    </location>
</feature>
<evidence type="ECO:0000259" key="7">
    <source>
        <dbReference type="PROSITE" id="PS50166"/>
    </source>
</evidence>
<dbReference type="AlphaFoldDB" id="A0A0S4TCY9"/>
<evidence type="ECO:0000256" key="2">
    <source>
        <dbReference type="ARBA" id="ARBA00009466"/>
    </source>
</evidence>
<keyword evidence="3" id="KW-0813">Transport</keyword>
<dbReference type="VEuPathDB" id="CryptoDB:Chro.30346"/>
<keyword evidence="5" id="KW-0539">Nucleus</keyword>
<dbReference type="InterPro" id="IPR041123">
    <property type="entry name" value="CRM1_repeat"/>
</dbReference>
<dbReference type="VEuPathDB" id="CryptoDB:CHUDEA3_3060"/>
<dbReference type="VEuPathDB" id="CryptoDB:GY17_00002533"/>
<dbReference type="GO" id="GO:0005634">
    <property type="term" value="C:nucleus"/>
    <property type="evidence" value="ECO:0007669"/>
    <property type="project" value="UniProtKB-SubCell"/>
</dbReference>
<dbReference type="InterPro" id="IPR011989">
    <property type="entry name" value="ARM-like"/>
</dbReference>
<dbReference type="Pfam" id="PF03810">
    <property type="entry name" value="IBN_N"/>
    <property type="match status" value="1"/>
</dbReference>
<evidence type="ECO:0000256" key="1">
    <source>
        <dbReference type="ARBA" id="ARBA00004123"/>
    </source>
</evidence>
<dbReference type="InterPro" id="IPR045065">
    <property type="entry name" value="XPO1/5"/>
</dbReference>
<dbReference type="Pfam" id="PF18784">
    <property type="entry name" value="CRM1_repeat_2"/>
    <property type="match status" value="1"/>
</dbReference>
<evidence type="ECO:0000256" key="4">
    <source>
        <dbReference type="ARBA" id="ARBA00022927"/>
    </source>
</evidence>
<dbReference type="GO" id="GO:0005049">
    <property type="term" value="F:nuclear export signal receptor activity"/>
    <property type="evidence" value="ECO:0007669"/>
    <property type="project" value="InterPro"/>
</dbReference>